<comment type="subcellular location">
    <subcellularLocation>
        <location evidence="1">Membrane raft</location>
        <topology evidence="1">Peripheral membrane protein</topology>
    </subcellularLocation>
</comment>
<feature type="compositionally biased region" description="Low complexity" evidence="4">
    <location>
        <begin position="81"/>
        <end position="103"/>
    </location>
</feature>
<gene>
    <name evidence="5" type="ORF">DDE83_004614</name>
</gene>
<organism evidence="5 6">
    <name type="scientific">Stemphylium lycopersici</name>
    <name type="common">Tomato gray leaf spot disease fungus</name>
    <name type="synonym">Thyrospora lycopersici</name>
    <dbReference type="NCBI Taxonomy" id="183478"/>
    <lineage>
        <taxon>Eukaryota</taxon>
        <taxon>Fungi</taxon>
        <taxon>Dikarya</taxon>
        <taxon>Ascomycota</taxon>
        <taxon>Pezizomycotina</taxon>
        <taxon>Dothideomycetes</taxon>
        <taxon>Pleosporomycetidae</taxon>
        <taxon>Pleosporales</taxon>
        <taxon>Pleosporineae</taxon>
        <taxon>Pleosporaceae</taxon>
        <taxon>Stemphylium</taxon>
    </lineage>
</organism>
<sequence>MDKFKSVAKGGWHPEKSRTNSGSSAGGQSDSKLGQVKGWVGKVQGKDAHAEAAREHQSAPLSTLKDPYSFAPPPKRLDYNAGSSAAGGAASSAALASAPPGGAKQRMQEREEARRREEEEANRPPPGPYRPDTTGLSTAHLPKPPAFRPGSASPAPPAPASRPKPSLPPRLPPRQNEYPDEFSPPPPPTYNEATQQGTPAQGVMNQAALGRLGQAGVSVTGLGIGRTASPPVPPRANPSPPVPPRQNSRTSMKTPPPLPASRGSQMSELQNRFASMSGPKSPAEAPATGTSWADKQAALRTASSLREDPSKVSASDLKGAASTANNFQQRHGDQIASGWKSANSLNQKYGITGRMNNLASSSASPPPAPSPAPGSQGGLGKKAPPPPPPKKKELSDGSGEPPPIPLSSKPKF</sequence>
<feature type="compositionally biased region" description="Polar residues" evidence="4">
    <location>
        <begin position="19"/>
        <end position="31"/>
    </location>
</feature>
<comment type="similarity">
    <text evidence="2">Belongs to the AIM3 family.</text>
</comment>
<feature type="region of interest" description="Disordered" evidence="4">
    <location>
        <begin position="1"/>
        <end position="412"/>
    </location>
</feature>
<dbReference type="EMBL" id="QGDH01000058">
    <property type="protein sequence ID" value="RAR11359.1"/>
    <property type="molecule type" value="Genomic_DNA"/>
</dbReference>
<dbReference type="GO" id="GO:0051016">
    <property type="term" value="P:barbed-end actin filament capping"/>
    <property type="evidence" value="ECO:0007669"/>
    <property type="project" value="InterPro"/>
</dbReference>
<feature type="compositionally biased region" description="Polar residues" evidence="4">
    <location>
        <begin position="340"/>
        <end position="358"/>
    </location>
</feature>
<dbReference type="STRING" id="183478.A0A364N3U8"/>
<evidence type="ECO:0000256" key="4">
    <source>
        <dbReference type="SAM" id="MobiDB-lite"/>
    </source>
</evidence>
<feature type="compositionally biased region" description="Pro residues" evidence="4">
    <location>
        <begin position="230"/>
        <end position="244"/>
    </location>
</feature>
<accession>A0A364N3U8</accession>
<evidence type="ECO:0000256" key="1">
    <source>
        <dbReference type="ARBA" id="ARBA00004256"/>
    </source>
</evidence>
<name>A0A364N3U8_STELY</name>
<feature type="compositionally biased region" description="Low complexity" evidence="4">
    <location>
        <begin position="32"/>
        <end position="43"/>
    </location>
</feature>
<evidence type="ECO:0000313" key="6">
    <source>
        <dbReference type="Proteomes" id="UP000249619"/>
    </source>
</evidence>
<dbReference type="Proteomes" id="UP000249619">
    <property type="component" value="Unassembled WGS sequence"/>
</dbReference>
<feature type="compositionally biased region" description="Basic and acidic residues" evidence="4">
    <location>
        <begin position="106"/>
        <end position="122"/>
    </location>
</feature>
<keyword evidence="6" id="KW-1185">Reference proteome</keyword>
<feature type="compositionally biased region" description="Polar residues" evidence="4">
    <location>
        <begin position="262"/>
        <end position="274"/>
    </location>
</feature>
<feature type="compositionally biased region" description="Pro residues" evidence="4">
    <location>
        <begin position="154"/>
        <end position="172"/>
    </location>
</feature>
<protein>
    <submittedName>
        <fullName evidence="5">Gmp synthase</fullName>
    </submittedName>
</protein>
<keyword evidence="3" id="KW-0472">Membrane</keyword>
<dbReference type="GO" id="GO:0045121">
    <property type="term" value="C:membrane raft"/>
    <property type="evidence" value="ECO:0007669"/>
    <property type="project" value="UniProtKB-SubCell"/>
</dbReference>
<dbReference type="InterPro" id="IPR031370">
    <property type="entry name" value="Aim3"/>
</dbReference>
<evidence type="ECO:0000313" key="5">
    <source>
        <dbReference type="EMBL" id="RAR11359.1"/>
    </source>
</evidence>
<dbReference type="Pfam" id="PF17096">
    <property type="entry name" value="AIM3"/>
    <property type="match status" value="1"/>
</dbReference>
<comment type="caution">
    <text evidence="5">The sequence shown here is derived from an EMBL/GenBank/DDBJ whole genome shotgun (WGS) entry which is preliminary data.</text>
</comment>
<evidence type="ECO:0000256" key="2">
    <source>
        <dbReference type="ARBA" id="ARBA00005311"/>
    </source>
</evidence>
<feature type="compositionally biased region" description="Basic and acidic residues" evidence="4">
    <location>
        <begin position="44"/>
        <end position="57"/>
    </location>
</feature>
<proteinExistence type="inferred from homology"/>
<reference evidence="6" key="1">
    <citation type="submission" date="2018-05" db="EMBL/GenBank/DDBJ databases">
        <title>Draft genome sequence of Stemphylium lycopersici strain CIDEFI 213.</title>
        <authorList>
            <person name="Medina R."/>
            <person name="Franco M.E.E."/>
            <person name="Lucentini C.G."/>
            <person name="Saparrat M.C.N."/>
            <person name="Balatti P.A."/>
        </authorList>
    </citation>
    <scope>NUCLEOTIDE SEQUENCE [LARGE SCALE GENOMIC DNA]</scope>
    <source>
        <strain evidence="6">CIDEFI 213</strain>
    </source>
</reference>
<dbReference type="AlphaFoldDB" id="A0A364N3U8"/>
<evidence type="ECO:0000256" key="3">
    <source>
        <dbReference type="ARBA" id="ARBA00023136"/>
    </source>
</evidence>
<dbReference type="GO" id="GO:0030479">
    <property type="term" value="C:actin cortical patch"/>
    <property type="evidence" value="ECO:0007669"/>
    <property type="project" value="InterPro"/>
</dbReference>